<organism evidence="1 2">
    <name type="scientific">Rhizobium rhizoryzae</name>
    <dbReference type="NCBI Taxonomy" id="451876"/>
    <lineage>
        <taxon>Bacteria</taxon>
        <taxon>Pseudomonadati</taxon>
        <taxon>Pseudomonadota</taxon>
        <taxon>Alphaproteobacteria</taxon>
        <taxon>Hyphomicrobiales</taxon>
        <taxon>Rhizobiaceae</taxon>
        <taxon>Rhizobium/Agrobacterium group</taxon>
        <taxon>Rhizobium</taxon>
    </lineage>
</organism>
<comment type="caution">
    <text evidence="1">The sequence shown here is derived from an EMBL/GenBank/DDBJ whole genome shotgun (WGS) entry which is preliminary data.</text>
</comment>
<gene>
    <name evidence="1" type="ORF">GGQ72_004382</name>
</gene>
<evidence type="ECO:0000313" key="2">
    <source>
        <dbReference type="Proteomes" id="UP000519897"/>
    </source>
</evidence>
<accession>A0A7W6LK16</accession>
<keyword evidence="2" id="KW-1185">Reference proteome</keyword>
<dbReference type="AlphaFoldDB" id="A0A7W6LK16"/>
<dbReference type="Proteomes" id="UP000519897">
    <property type="component" value="Unassembled WGS sequence"/>
</dbReference>
<protein>
    <submittedName>
        <fullName evidence="1">Uncharacterized protein</fullName>
    </submittedName>
</protein>
<dbReference type="EMBL" id="JACIEC010000012">
    <property type="protein sequence ID" value="MBB4145816.1"/>
    <property type="molecule type" value="Genomic_DNA"/>
</dbReference>
<proteinExistence type="predicted"/>
<reference evidence="1 2" key="1">
    <citation type="submission" date="2020-08" db="EMBL/GenBank/DDBJ databases">
        <title>Genomic Encyclopedia of Type Strains, Phase IV (KMG-IV): sequencing the most valuable type-strain genomes for metagenomic binning, comparative biology and taxonomic classification.</title>
        <authorList>
            <person name="Goeker M."/>
        </authorList>
    </citation>
    <scope>NUCLEOTIDE SEQUENCE [LARGE SCALE GENOMIC DNA]</scope>
    <source>
        <strain evidence="1 2">DSM 29514</strain>
    </source>
</reference>
<name>A0A7W6LK16_9HYPH</name>
<evidence type="ECO:0000313" key="1">
    <source>
        <dbReference type="EMBL" id="MBB4145816.1"/>
    </source>
</evidence>
<sequence length="65" mass="7446">MTKRIILDLMGQGLAGDKRRPSEVVRDFGFTYREVTGSSFFDAFIFEDCENIPADLPDWLSVRES</sequence>